<organism evidence="2 3">
    <name type="scientific">Carpinus fangiana</name>
    <dbReference type="NCBI Taxonomy" id="176857"/>
    <lineage>
        <taxon>Eukaryota</taxon>
        <taxon>Viridiplantae</taxon>
        <taxon>Streptophyta</taxon>
        <taxon>Embryophyta</taxon>
        <taxon>Tracheophyta</taxon>
        <taxon>Spermatophyta</taxon>
        <taxon>Magnoliopsida</taxon>
        <taxon>eudicotyledons</taxon>
        <taxon>Gunneridae</taxon>
        <taxon>Pentapetalae</taxon>
        <taxon>rosids</taxon>
        <taxon>fabids</taxon>
        <taxon>Fagales</taxon>
        <taxon>Betulaceae</taxon>
        <taxon>Carpinus</taxon>
    </lineage>
</organism>
<keyword evidence="3" id="KW-1185">Reference proteome</keyword>
<proteinExistence type="predicted"/>
<evidence type="ECO:0000313" key="3">
    <source>
        <dbReference type="Proteomes" id="UP000327013"/>
    </source>
</evidence>
<feature type="region of interest" description="Disordered" evidence="1">
    <location>
        <begin position="74"/>
        <end position="103"/>
    </location>
</feature>
<sequence length="216" mass="23822">MFVGGCEVGAIGCVSDLFSGSLSSLYVLRELMIIWPQPVCPLDFPAGPWRCGLAPLHQPIQWTSSKPTTLLGITRKEHGDHGQRSRNRQGRRGRGASSQARPFPTGARMGQFLPCSRYPRNTHLSPTCAPLSASAHALPARPTAFLVPQPQWLQNRRCWHLGSLVRLISAAGQPTQTKSTTEIPYARDLARRDHGASGRQFGQWGDCVEFWQARKG</sequence>
<comment type="caution">
    <text evidence="2">The sequence shown here is derived from an EMBL/GenBank/DDBJ whole genome shotgun (WGS) entry which is preliminary data.</text>
</comment>
<feature type="compositionally biased region" description="Basic residues" evidence="1">
    <location>
        <begin position="84"/>
        <end position="94"/>
    </location>
</feature>
<dbReference type="Proteomes" id="UP000327013">
    <property type="component" value="Unassembled WGS sequence"/>
</dbReference>
<dbReference type="EMBL" id="VIBQ01000072">
    <property type="protein sequence ID" value="KAB8606260.1"/>
    <property type="molecule type" value="Genomic_DNA"/>
</dbReference>
<accession>A0A5N6L2W1</accession>
<evidence type="ECO:0000313" key="2">
    <source>
        <dbReference type="EMBL" id="KAB8606260.1"/>
    </source>
</evidence>
<name>A0A5N6L2W1_9ROSI</name>
<protein>
    <submittedName>
        <fullName evidence="2">Uncharacterized protein</fullName>
    </submittedName>
</protein>
<evidence type="ECO:0000256" key="1">
    <source>
        <dbReference type="SAM" id="MobiDB-lite"/>
    </source>
</evidence>
<dbReference type="AlphaFoldDB" id="A0A5N6L2W1"/>
<feature type="compositionally biased region" description="Basic and acidic residues" evidence="1">
    <location>
        <begin position="74"/>
        <end position="83"/>
    </location>
</feature>
<reference evidence="2 3" key="1">
    <citation type="submission" date="2019-06" db="EMBL/GenBank/DDBJ databases">
        <title>A chromosomal-level reference genome of Carpinus fangiana (Coryloideae, Betulaceae).</title>
        <authorList>
            <person name="Yang X."/>
            <person name="Wang Z."/>
            <person name="Zhang L."/>
            <person name="Hao G."/>
            <person name="Liu J."/>
            <person name="Yang Y."/>
        </authorList>
    </citation>
    <scope>NUCLEOTIDE SEQUENCE [LARGE SCALE GENOMIC DNA]</scope>
    <source>
        <strain evidence="2">Cfa_2016G</strain>
        <tissue evidence="2">Leaf</tissue>
    </source>
</reference>
<gene>
    <name evidence="2" type="ORF">FH972_025889</name>
</gene>